<comment type="caution">
    <text evidence="1">The sequence shown here is derived from an EMBL/GenBank/DDBJ whole genome shotgun (WGS) entry which is preliminary data.</text>
</comment>
<feature type="non-terminal residue" evidence="1">
    <location>
        <position position="72"/>
    </location>
</feature>
<dbReference type="Proteomes" id="UP001280121">
    <property type="component" value="Unassembled WGS sequence"/>
</dbReference>
<sequence>PPSTFIFKIETELSFKLKAASFTVIRCSNLLRVFVLSRGIMDFNWRKICVLFSESTYTIDGLVVHCGGHWKG</sequence>
<accession>A0AAE0CWH2</accession>
<gene>
    <name evidence="1" type="ORF">Ddye_004614</name>
</gene>
<reference evidence="1" key="1">
    <citation type="journal article" date="2023" name="Plant J.">
        <title>Genome sequences and population genomics provide insights into the demographic history, inbreeding, and mutation load of two 'living fossil' tree species of Dipteronia.</title>
        <authorList>
            <person name="Feng Y."/>
            <person name="Comes H.P."/>
            <person name="Chen J."/>
            <person name="Zhu S."/>
            <person name="Lu R."/>
            <person name="Zhang X."/>
            <person name="Li P."/>
            <person name="Qiu J."/>
            <person name="Olsen K.M."/>
            <person name="Qiu Y."/>
        </authorList>
    </citation>
    <scope>NUCLEOTIDE SEQUENCE</scope>
    <source>
        <strain evidence="1">KIB01</strain>
    </source>
</reference>
<dbReference type="AlphaFoldDB" id="A0AAE0CWH2"/>
<organism evidence="1 2">
    <name type="scientific">Dipteronia dyeriana</name>
    <dbReference type="NCBI Taxonomy" id="168575"/>
    <lineage>
        <taxon>Eukaryota</taxon>
        <taxon>Viridiplantae</taxon>
        <taxon>Streptophyta</taxon>
        <taxon>Embryophyta</taxon>
        <taxon>Tracheophyta</taxon>
        <taxon>Spermatophyta</taxon>
        <taxon>Magnoliopsida</taxon>
        <taxon>eudicotyledons</taxon>
        <taxon>Gunneridae</taxon>
        <taxon>Pentapetalae</taxon>
        <taxon>rosids</taxon>
        <taxon>malvids</taxon>
        <taxon>Sapindales</taxon>
        <taxon>Sapindaceae</taxon>
        <taxon>Hippocastanoideae</taxon>
        <taxon>Acereae</taxon>
        <taxon>Dipteronia</taxon>
    </lineage>
</organism>
<dbReference type="EMBL" id="JANJYI010000001">
    <property type="protein sequence ID" value="KAK2666040.1"/>
    <property type="molecule type" value="Genomic_DNA"/>
</dbReference>
<name>A0AAE0CWH2_9ROSI</name>
<evidence type="ECO:0000313" key="1">
    <source>
        <dbReference type="EMBL" id="KAK2666040.1"/>
    </source>
</evidence>
<keyword evidence="2" id="KW-1185">Reference proteome</keyword>
<protein>
    <submittedName>
        <fullName evidence="1">Uncharacterized protein</fullName>
    </submittedName>
</protein>
<proteinExistence type="predicted"/>
<evidence type="ECO:0000313" key="2">
    <source>
        <dbReference type="Proteomes" id="UP001280121"/>
    </source>
</evidence>